<sequence length="78" mass="8788">MASKLIKSFLLLLLLIFVVELFSSGMVDPLVDVEIADNSIFKVYGFQLKARKLALDIDYDDPRANNRHDPKRPGNGKP</sequence>
<organism evidence="2 3">
    <name type="scientific">Cucurbita moschata</name>
    <name type="common">Winter crookneck squash</name>
    <name type="synonym">Cucurbita pepo var. moschata</name>
    <dbReference type="NCBI Taxonomy" id="3662"/>
    <lineage>
        <taxon>Eukaryota</taxon>
        <taxon>Viridiplantae</taxon>
        <taxon>Streptophyta</taxon>
        <taxon>Embryophyta</taxon>
        <taxon>Tracheophyta</taxon>
        <taxon>Spermatophyta</taxon>
        <taxon>Magnoliopsida</taxon>
        <taxon>eudicotyledons</taxon>
        <taxon>Gunneridae</taxon>
        <taxon>Pentapetalae</taxon>
        <taxon>rosids</taxon>
        <taxon>fabids</taxon>
        <taxon>Cucurbitales</taxon>
        <taxon>Cucurbitaceae</taxon>
        <taxon>Cucurbiteae</taxon>
        <taxon>Cucurbita</taxon>
    </lineage>
</organism>
<evidence type="ECO:0000256" key="1">
    <source>
        <dbReference type="SAM" id="SignalP"/>
    </source>
</evidence>
<dbReference type="AlphaFoldDB" id="A0A6J1H1E3"/>
<dbReference type="RefSeq" id="XP_022958171.1">
    <property type="nucleotide sequence ID" value="XM_023102403.1"/>
</dbReference>
<evidence type="ECO:0000313" key="3">
    <source>
        <dbReference type="RefSeq" id="XP_022958171.1"/>
    </source>
</evidence>
<dbReference type="KEGG" id="cmos:111459477"/>
<keyword evidence="2" id="KW-1185">Reference proteome</keyword>
<feature type="signal peptide" evidence="1">
    <location>
        <begin position="1"/>
        <end position="25"/>
    </location>
</feature>
<dbReference type="Proteomes" id="UP000504609">
    <property type="component" value="Unplaced"/>
</dbReference>
<gene>
    <name evidence="3" type="primary">LOC111459477</name>
</gene>
<evidence type="ECO:0000313" key="2">
    <source>
        <dbReference type="Proteomes" id="UP000504609"/>
    </source>
</evidence>
<dbReference type="PANTHER" id="PTHR34467:SF7">
    <property type="entry name" value="TRANSMEMBRANE PROTEIN"/>
    <property type="match status" value="1"/>
</dbReference>
<accession>A0A6J1H1E3</accession>
<reference evidence="3" key="1">
    <citation type="submission" date="2025-08" db="UniProtKB">
        <authorList>
            <consortium name="RefSeq"/>
        </authorList>
    </citation>
    <scope>IDENTIFICATION</scope>
    <source>
        <tissue evidence="3">Young leaves</tissue>
    </source>
</reference>
<dbReference type="PANTHER" id="PTHR34467">
    <property type="entry name" value="TRANSMEMBRANE PROTEIN"/>
    <property type="match status" value="1"/>
</dbReference>
<feature type="chain" id="PRO_5026976802" evidence="1">
    <location>
        <begin position="26"/>
        <end position="78"/>
    </location>
</feature>
<proteinExistence type="predicted"/>
<dbReference type="GeneID" id="111459477"/>
<protein>
    <submittedName>
        <fullName evidence="3">Uncharacterized protein LOC111459477</fullName>
    </submittedName>
</protein>
<keyword evidence="1" id="KW-0732">Signal</keyword>
<name>A0A6J1H1E3_CUCMO</name>